<organism evidence="1 2">
    <name type="scientific">Rattus norvegicus</name>
    <name type="common">Rat</name>
    <dbReference type="NCBI Taxonomy" id="10116"/>
    <lineage>
        <taxon>Eukaryota</taxon>
        <taxon>Metazoa</taxon>
        <taxon>Chordata</taxon>
        <taxon>Craniata</taxon>
        <taxon>Vertebrata</taxon>
        <taxon>Euteleostomi</taxon>
        <taxon>Mammalia</taxon>
        <taxon>Eutheria</taxon>
        <taxon>Euarchontoglires</taxon>
        <taxon>Glires</taxon>
        <taxon>Rodentia</taxon>
        <taxon>Myomorpha</taxon>
        <taxon>Muroidea</taxon>
        <taxon>Muridae</taxon>
        <taxon>Murinae</taxon>
        <taxon>Rattus</taxon>
    </lineage>
</organism>
<dbReference type="AlphaFoldDB" id="A6K7R0"/>
<accession>A6K7R0</accession>
<evidence type="ECO:0000313" key="2">
    <source>
        <dbReference type="Proteomes" id="UP000234681"/>
    </source>
</evidence>
<evidence type="ECO:0000313" key="1">
    <source>
        <dbReference type="EMBL" id="EDL76603.1"/>
    </source>
</evidence>
<sequence>MKKVLHSKGGGGAGSSSSKVIRFSRRELSGAVL</sequence>
<proteinExistence type="predicted"/>
<gene>
    <name evidence="1" type="ORF">rCG_59309</name>
</gene>
<name>A6K7R0_RAT</name>
<protein>
    <submittedName>
        <fullName evidence="1">RCG59309</fullName>
    </submittedName>
</protein>
<dbReference type="Proteomes" id="UP000234681">
    <property type="component" value="Chromosome 7"/>
</dbReference>
<dbReference type="EMBL" id="CH474027">
    <property type="protein sequence ID" value="EDL76603.1"/>
    <property type="molecule type" value="Genomic_DNA"/>
</dbReference>
<reference evidence="2" key="1">
    <citation type="submission" date="2005-09" db="EMBL/GenBank/DDBJ databases">
        <authorList>
            <person name="Mural R.J."/>
            <person name="Li P.W."/>
            <person name="Adams M.D."/>
            <person name="Amanatides P.G."/>
            <person name="Baden-Tillson H."/>
            <person name="Barnstead M."/>
            <person name="Chin S.H."/>
            <person name="Dew I."/>
            <person name="Evans C.A."/>
            <person name="Ferriera S."/>
            <person name="Flanigan M."/>
            <person name="Fosler C."/>
            <person name="Glodek A."/>
            <person name="Gu Z."/>
            <person name="Holt R.A."/>
            <person name="Jennings D."/>
            <person name="Kraft C.L."/>
            <person name="Lu F."/>
            <person name="Nguyen T."/>
            <person name="Nusskern D.R."/>
            <person name="Pfannkoch C.M."/>
            <person name="Sitter C."/>
            <person name="Sutton G.G."/>
            <person name="Venter J.C."/>
            <person name="Wang Z."/>
            <person name="Woodage T."/>
            <person name="Zheng X.H."/>
            <person name="Zhong F."/>
        </authorList>
    </citation>
    <scope>NUCLEOTIDE SEQUENCE [LARGE SCALE GENOMIC DNA]</scope>
    <source>
        <strain>BN</strain>
        <strain evidence="2">Sprague-Dawley</strain>
    </source>
</reference>